<evidence type="ECO:0000256" key="3">
    <source>
        <dbReference type="ARBA" id="ARBA00022679"/>
    </source>
</evidence>
<evidence type="ECO:0000313" key="7">
    <source>
        <dbReference type="EMBL" id="CAD8372025.1"/>
    </source>
</evidence>
<evidence type="ECO:0000256" key="5">
    <source>
        <dbReference type="ARBA" id="ARBA00022939"/>
    </source>
</evidence>
<keyword evidence="4" id="KW-0949">S-adenosyl-L-methionine</keyword>
<dbReference type="EC" id="2.1.1.6" evidence="1"/>
<dbReference type="GO" id="GO:0006584">
    <property type="term" value="P:catecholamine metabolic process"/>
    <property type="evidence" value="ECO:0007669"/>
    <property type="project" value="UniProtKB-KW"/>
</dbReference>
<dbReference type="InterPro" id="IPR029063">
    <property type="entry name" value="SAM-dependent_MTases_sf"/>
</dbReference>
<keyword evidence="2" id="KW-0489">Methyltransferase</keyword>
<dbReference type="SUPFAM" id="SSF53335">
    <property type="entry name" value="S-adenosyl-L-methionine-dependent methyltransferases"/>
    <property type="match status" value="1"/>
</dbReference>
<protein>
    <recommendedName>
        <fullName evidence="1">catechol O-methyltransferase</fullName>
        <ecNumber evidence="1">2.1.1.6</ecNumber>
    </recommendedName>
</protein>
<dbReference type="GO" id="GO:0016206">
    <property type="term" value="F:catechol O-methyltransferase activity"/>
    <property type="evidence" value="ECO:0007669"/>
    <property type="project" value="UniProtKB-EC"/>
</dbReference>
<evidence type="ECO:0000256" key="4">
    <source>
        <dbReference type="ARBA" id="ARBA00022691"/>
    </source>
</evidence>
<proteinExistence type="inferred from homology"/>
<dbReference type="GO" id="GO:0032259">
    <property type="term" value="P:methylation"/>
    <property type="evidence" value="ECO:0007669"/>
    <property type="project" value="UniProtKB-KW"/>
</dbReference>
<dbReference type="CDD" id="cd02440">
    <property type="entry name" value="AdoMet_MTases"/>
    <property type="match status" value="1"/>
</dbReference>
<evidence type="ECO:0000256" key="2">
    <source>
        <dbReference type="ARBA" id="ARBA00022603"/>
    </source>
</evidence>
<name>A0A7S0FQ47_9STRA</name>
<dbReference type="InterPro" id="IPR002935">
    <property type="entry name" value="SAM_O-MeTrfase"/>
</dbReference>
<accession>A0A7S0FQ47</accession>
<dbReference type="Pfam" id="PF01596">
    <property type="entry name" value="Methyltransf_3"/>
    <property type="match status" value="1"/>
</dbReference>
<dbReference type="Gene3D" id="3.40.50.150">
    <property type="entry name" value="Vaccinia Virus protein VP39"/>
    <property type="match status" value="1"/>
</dbReference>
<sequence length="328" mass="36250">MTTFGDILLKNEGPGPTIIPMKAQKDGVGFANLFYKDTEVGFWTDDLTQALHSTHDASLLKRDPANGAWTFKANAELDLLQHVENVMAMSDANNAAVGGDGQRDASDASVDAAKTVLRAIDTYCLGKQWMYHVGHEKGEIMKPFLRESISSFSSNADRTGRFIVVDVGTYCGYSAILMASTIKEIAPNLDFHVVSTEINPKHIVVAKKMIQMTKLEKNITVVQTGSVEAALAEHVGSNNAVDFVFFDHAKDQYLSDLKTLEENGYMKKGARVVADNVIVSETLSIYRDYVEELADEGIVTTKLIFGRLEYTENLKDGLEFTTYLQDRN</sequence>
<dbReference type="AlphaFoldDB" id="A0A7S0FQ47"/>
<keyword evidence="5" id="KW-0128">Catecholamine metabolism</keyword>
<evidence type="ECO:0000256" key="6">
    <source>
        <dbReference type="ARBA" id="ARBA00023453"/>
    </source>
</evidence>
<evidence type="ECO:0000256" key="1">
    <source>
        <dbReference type="ARBA" id="ARBA00012880"/>
    </source>
</evidence>
<reference evidence="7" key="1">
    <citation type="submission" date="2021-01" db="EMBL/GenBank/DDBJ databases">
        <authorList>
            <person name="Corre E."/>
            <person name="Pelletier E."/>
            <person name="Niang G."/>
            <person name="Scheremetjew M."/>
            <person name="Finn R."/>
            <person name="Kale V."/>
            <person name="Holt S."/>
            <person name="Cochrane G."/>
            <person name="Meng A."/>
            <person name="Brown T."/>
            <person name="Cohen L."/>
        </authorList>
    </citation>
    <scope>NUCLEOTIDE SEQUENCE</scope>
    <source>
        <strain evidence="7">CCMP3303</strain>
    </source>
</reference>
<dbReference type="PANTHER" id="PTHR43836">
    <property type="entry name" value="CATECHOL O-METHYLTRANSFERASE 1-RELATED"/>
    <property type="match status" value="1"/>
</dbReference>
<keyword evidence="3" id="KW-0808">Transferase</keyword>
<dbReference type="EMBL" id="HBEJ01011503">
    <property type="protein sequence ID" value="CAD8372025.1"/>
    <property type="molecule type" value="Transcribed_RNA"/>
</dbReference>
<dbReference type="PROSITE" id="PS51682">
    <property type="entry name" value="SAM_OMT_I"/>
    <property type="match status" value="1"/>
</dbReference>
<comment type="similarity">
    <text evidence="6">Belongs to the class I-like SAM-binding methyltransferase superfamily. Cation-dependent O-methyltransferase family.</text>
</comment>
<organism evidence="7">
    <name type="scientific">Minutocellus polymorphus</name>
    <dbReference type="NCBI Taxonomy" id="265543"/>
    <lineage>
        <taxon>Eukaryota</taxon>
        <taxon>Sar</taxon>
        <taxon>Stramenopiles</taxon>
        <taxon>Ochrophyta</taxon>
        <taxon>Bacillariophyta</taxon>
        <taxon>Mediophyceae</taxon>
        <taxon>Cymatosirophycidae</taxon>
        <taxon>Cymatosirales</taxon>
        <taxon>Cymatosiraceae</taxon>
        <taxon>Minutocellus</taxon>
    </lineage>
</organism>
<gene>
    <name evidence="7" type="ORF">MPOL1434_LOCUS6746</name>
</gene>
<dbReference type="PANTHER" id="PTHR43836:SF2">
    <property type="entry name" value="CATECHOL O-METHYLTRANSFERASE 1-RELATED"/>
    <property type="match status" value="1"/>
</dbReference>